<evidence type="ECO:0000313" key="2">
    <source>
        <dbReference type="EMBL" id="JAD72343.1"/>
    </source>
</evidence>
<dbReference type="AlphaFoldDB" id="A0A0A9CD14"/>
<dbReference type="EMBL" id="GBRH01225552">
    <property type="protein sequence ID" value="JAD72343.1"/>
    <property type="molecule type" value="Transcribed_RNA"/>
</dbReference>
<feature type="transmembrane region" description="Helical" evidence="1">
    <location>
        <begin position="6"/>
        <end position="23"/>
    </location>
</feature>
<organism evidence="2">
    <name type="scientific">Arundo donax</name>
    <name type="common">Giant reed</name>
    <name type="synonym">Donax arundinaceus</name>
    <dbReference type="NCBI Taxonomy" id="35708"/>
    <lineage>
        <taxon>Eukaryota</taxon>
        <taxon>Viridiplantae</taxon>
        <taxon>Streptophyta</taxon>
        <taxon>Embryophyta</taxon>
        <taxon>Tracheophyta</taxon>
        <taxon>Spermatophyta</taxon>
        <taxon>Magnoliopsida</taxon>
        <taxon>Liliopsida</taxon>
        <taxon>Poales</taxon>
        <taxon>Poaceae</taxon>
        <taxon>PACMAD clade</taxon>
        <taxon>Arundinoideae</taxon>
        <taxon>Arundineae</taxon>
        <taxon>Arundo</taxon>
    </lineage>
</organism>
<keyword evidence="1" id="KW-0812">Transmembrane</keyword>
<sequence>MGVVSFLYTLFLVAQLCLCFLFLKCPKVFLRS</sequence>
<keyword evidence="1" id="KW-0472">Membrane</keyword>
<reference evidence="2" key="1">
    <citation type="submission" date="2014-09" db="EMBL/GenBank/DDBJ databases">
        <authorList>
            <person name="Magalhaes I.L.F."/>
            <person name="Oliveira U."/>
            <person name="Santos F.R."/>
            <person name="Vidigal T.H.D.A."/>
            <person name="Brescovit A.D."/>
            <person name="Santos A.J."/>
        </authorList>
    </citation>
    <scope>NUCLEOTIDE SEQUENCE</scope>
    <source>
        <tissue evidence="2">Shoot tissue taken approximately 20 cm above the soil surface</tissue>
    </source>
</reference>
<accession>A0A0A9CD14</accession>
<evidence type="ECO:0000256" key="1">
    <source>
        <dbReference type="SAM" id="Phobius"/>
    </source>
</evidence>
<protein>
    <submittedName>
        <fullName evidence="2">Uncharacterized protein</fullName>
    </submittedName>
</protein>
<name>A0A0A9CD14_ARUDO</name>
<reference evidence="2" key="2">
    <citation type="journal article" date="2015" name="Data Brief">
        <title>Shoot transcriptome of the giant reed, Arundo donax.</title>
        <authorList>
            <person name="Barrero R.A."/>
            <person name="Guerrero F.D."/>
            <person name="Moolhuijzen P."/>
            <person name="Goolsby J.A."/>
            <person name="Tidwell J."/>
            <person name="Bellgard S.E."/>
            <person name="Bellgard M.I."/>
        </authorList>
    </citation>
    <scope>NUCLEOTIDE SEQUENCE</scope>
    <source>
        <tissue evidence="2">Shoot tissue taken approximately 20 cm above the soil surface</tissue>
    </source>
</reference>
<proteinExistence type="predicted"/>
<keyword evidence="1" id="KW-1133">Transmembrane helix</keyword>